<reference evidence="1" key="2">
    <citation type="submission" date="2020-06" db="EMBL/GenBank/DDBJ databases">
        <title>Helianthus annuus Genome sequencing and assembly Release 2.</title>
        <authorList>
            <person name="Gouzy J."/>
            <person name="Langlade N."/>
            <person name="Munos S."/>
        </authorList>
    </citation>
    <scope>NUCLEOTIDE SEQUENCE</scope>
    <source>
        <tissue evidence="1">Leaves</tissue>
    </source>
</reference>
<evidence type="ECO:0000313" key="2">
    <source>
        <dbReference type="Proteomes" id="UP000215914"/>
    </source>
</evidence>
<keyword evidence="2" id="KW-1185">Reference proteome</keyword>
<gene>
    <name evidence="1" type="ORF">HanXRQr2_Chr08g0334751</name>
</gene>
<name>A0A9K3IDR5_HELAN</name>
<dbReference type="AlphaFoldDB" id="A0A9K3IDR5"/>
<evidence type="ECO:0000313" key="1">
    <source>
        <dbReference type="EMBL" id="KAF5795009.1"/>
    </source>
</evidence>
<organism evidence="1 2">
    <name type="scientific">Helianthus annuus</name>
    <name type="common">Common sunflower</name>
    <dbReference type="NCBI Taxonomy" id="4232"/>
    <lineage>
        <taxon>Eukaryota</taxon>
        <taxon>Viridiplantae</taxon>
        <taxon>Streptophyta</taxon>
        <taxon>Embryophyta</taxon>
        <taxon>Tracheophyta</taxon>
        <taxon>Spermatophyta</taxon>
        <taxon>Magnoliopsida</taxon>
        <taxon>eudicotyledons</taxon>
        <taxon>Gunneridae</taxon>
        <taxon>Pentapetalae</taxon>
        <taxon>asterids</taxon>
        <taxon>campanulids</taxon>
        <taxon>Asterales</taxon>
        <taxon>Asteraceae</taxon>
        <taxon>Asteroideae</taxon>
        <taxon>Heliantheae alliance</taxon>
        <taxon>Heliantheae</taxon>
        <taxon>Helianthus</taxon>
    </lineage>
</organism>
<reference evidence="1" key="1">
    <citation type="journal article" date="2017" name="Nature">
        <title>The sunflower genome provides insights into oil metabolism, flowering and Asterid evolution.</title>
        <authorList>
            <person name="Badouin H."/>
            <person name="Gouzy J."/>
            <person name="Grassa C.J."/>
            <person name="Murat F."/>
            <person name="Staton S.E."/>
            <person name="Cottret L."/>
            <person name="Lelandais-Briere C."/>
            <person name="Owens G.L."/>
            <person name="Carrere S."/>
            <person name="Mayjonade B."/>
            <person name="Legrand L."/>
            <person name="Gill N."/>
            <person name="Kane N.C."/>
            <person name="Bowers J.E."/>
            <person name="Hubner S."/>
            <person name="Bellec A."/>
            <person name="Berard A."/>
            <person name="Berges H."/>
            <person name="Blanchet N."/>
            <person name="Boniface M.C."/>
            <person name="Brunel D."/>
            <person name="Catrice O."/>
            <person name="Chaidir N."/>
            <person name="Claudel C."/>
            <person name="Donnadieu C."/>
            <person name="Faraut T."/>
            <person name="Fievet G."/>
            <person name="Helmstetter N."/>
            <person name="King M."/>
            <person name="Knapp S.J."/>
            <person name="Lai Z."/>
            <person name="Le Paslier M.C."/>
            <person name="Lippi Y."/>
            <person name="Lorenzon L."/>
            <person name="Mandel J.R."/>
            <person name="Marage G."/>
            <person name="Marchand G."/>
            <person name="Marquand E."/>
            <person name="Bret-Mestries E."/>
            <person name="Morien E."/>
            <person name="Nambeesan S."/>
            <person name="Nguyen T."/>
            <person name="Pegot-Espagnet P."/>
            <person name="Pouilly N."/>
            <person name="Raftis F."/>
            <person name="Sallet E."/>
            <person name="Schiex T."/>
            <person name="Thomas J."/>
            <person name="Vandecasteele C."/>
            <person name="Vares D."/>
            <person name="Vear F."/>
            <person name="Vautrin S."/>
            <person name="Crespi M."/>
            <person name="Mangin B."/>
            <person name="Burke J.M."/>
            <person name="Salse J."/>
            <person name="Munos S."/>
            <person name="Vincourt P."/>
            <person name="Rieseberg L.H."/>
            <person name="Langlade N.B."/>
        </authorList>
    </citation>
    <scope>NUCLEOTIDE SEQUENCE</scope>
    <source>
        <tissue evidence="1">Leaves</tissue>
    </source>
</reference>
<comment type="caution">
    <text evidence="1">The sequence shown here is derived from an EMBL/GenBank/DDBJ whole genome shotgun (WGS) entry which is preliminary data.</text>
</comment>
<sequence>MKLAESTVVEDAEVLDPTTGKPYKTVKWPATKEANTVPLLKELPDNTLKNFQFWMYDPISGQAVVVCDDAEYRFMDTRDLMCFGENDINLLAKSQIQSDPEYEVCAKSWTGAVAQIMNLKLWSGQRSRVVIQLFGPYVGRNIPILPELRRKQKEQARKQKRKEQ</sequence>
<dbReference type="Proteomes" id="UP000215914">
    <property type="component" value="Unassembled WGS sequence"/>
</dbReference>
<dbReference type="Gramene" id="mRNA:HanXRQr2_Chr08g0334751">
    <property type="protein sequence ID" value="CDS:HanXRQr2_Chr08g0334751.1"/>
    <property type="gene ID" value="HanXRQr2_Chr08g0334751"/>
</dbReference>
<protein>
    <submittedName>
        <fullName evidence="1">Uncharacterized protein</fullName>
    </submittedName>
</protein>
<dbReference type="EMBL" id="MNCJ02000323">
    <property type="protein sequence ID" value="KAF5795009.1"/>
    <property type="molecule type" value="Genomic_DNA"/>
</dbReference>
<accession>A0A9K3IDR5</accession>
<proteinExistence type="predicted"/>